<reference evidence="3" key="1">
    <citation type="journal article" date="2023" name="Nat. Commun.">
        <title>Diploid and tetraploid genomes of Acorus and the evolution of monocots.</title>
        <authorList>
            <person name="Ma L."/>
            <person name="Liu K.W."/>
            <person name="Li Z."/>
            <person name="Hsiao Y.Y."/>
            <person name="Qi Y."/>
            <person name="Fu T."/>
            <person name="Tang G.D."/>
            <person name="Zhang D."/>
            <person name="Sun W.H."/>
            <person name="Liu D.K."/>
            <person name="Li Y."/>
            <person name="Chen G.Z."/>
            <person name="Liu X.D."/>
            <person name="Liao X.Y."/>
            <person name="Jiang Y.T."/>
            <person name="Yu X."/>
            <person name="Hao Y."/>
            <person name="Huang J."/>
            <person name="Zhao X.W."/>
            <person name="Ke S."/>
            <person name="Chen Y.Y."/>
            <person name="Wu W.L."/>
            <person name="Hsu J.L."/>
            <person name="Lin Y.F."/>
            <person name="Huang M.D."/>
            <person name="Li C.Y."/>
            <person name="Huang L."/>
            <person name="Wang Z.W."/>
            <person name="Zhao X."/>
            <person name="Zhong W.Y."/>
            <person name="Peng D.H."/>
            <person name="Ahmad S."/>
            <person name="Lan S."/>
            <person name="Zhang J.S."/>
            <person name="Tsai W.C."/>
            <person name="Van de Peer Y."/>
            <person name="Liu Z.J."/>
        </authorList>
    </citation>
    <scope>NUCLEOTIDE SEQUENCE</scope>
    <source>
        <strain evidence="3">CP</strain>
    </source>
</reference>
<evidence type="ECO:0000256" key="1">
    <source>
        <dbReference type="SAM" id="MobiDB-lite"/>
    </source>
</evidence>
<proteinExistence type="predicted"/>
<name>A0AAV9F048_ACOCL</name>
<sequence length="193" mass="20347">MNHLPLLPLLLLFSAAAAAADSSSAYDVLRSHGLPMGLLPKGVVKAFTFDDSTGAFEVHLDRACNARFESEVHYDVNVSGTLGYGQIGALSGIPPRISSSGSPLRASASTSRAPASSTSTSASSTSSSRSPSSRPLPSAPTLRHPIPSTSPRGGTFLSRVNWGVYGMKTLKGRLCRVFYYGESLVFDDLLLKN</sequence>
<keyword evidence="4" id="KW-1185">Reference proteome</keyword>
<feature type="chain" id="PRO_5043575075" evidence="2">
    <location>
        <begin position="21"/>
        <end position="193"/>
    </location>
</feature>
<accession>A0AAV9F048</accession>
<dbReference type="PANTHER" id="PTHR31676:SF110">
    <property type="entry name" value="TRANSMEMBRANE PROTEIN"/>
    <property type="match status" value="1"/>
</dbReference>
<gene>
    <name evidence="3" type="ORF">QJS10_CPB04g01797</name>
</gene>
<feature type="region of interest" description="Disordered" evidence="1">
    <location>
        <begin position="98"/>
        <end position="150"/>
    </location>
</feature>
<keyword evidence="2" id="KW-0732">Signal</keyword>
<evidence type="ECO:0000313" key="3">
    <source>
        <dbReference type="EMBL" id="KAK1319045.1"/>
    </source>
</evidence>
<dbReference type="SUPFAM" id="SSF141562">
    <property type="entry name" value="At5g01610-like"/>
    <property type="match status" value="1"/>
</dbReference>
<evidence type="ECO:0000313" key="4">
    <source>
        <dbReference type="Proteomes" id="UP001180020"/>
    </source>
</evidence>
<evidence type="ECO:0000256" key="2">
    <source>
        <dbReference type="SAM" id="SignalP"/>
    </source>
</evidence>
<comment type="caution">
    <text evidence="3">The sequence shown here is derived from an EMBL/GenBank/DDBJ whole genome shotgun (WGS) entry which is preliminary data.</text>
</comment>
<feature type="signal peptide" evidence="2">
    <location>
        <begin position="1"/>
        <end position="20"/>
    </location>
</feature>
<reference evidence="3" key="2">
    <citation type="submission" date="2023-06" db="EMBL/GenBank/DDBJ databases">
        <authorList>
            <person name="Ma L."/>
            <person name="Liu K.-W."/>
            <person name="Li Z."/>
            <person name="Hsiao Y.-Y."/>
            <person name="Qi Y."/>
            <person name="Fu T."/>
            <person name="Tang G."/>
            <person name="Zhang D."/>
            <person name="Sun W.-H."/>
            <person name="Liu D.-K."/>
            <person name="Li Y."/>
            <person name="Chen G.-Z."/>
            <person name="Liu X.-D."/>
            <person name="Liao X.-Y."/>
            <person name="Jiang Y.-T."/>
            <person name="Yu X."/>
            <person name="Hao Y."/>
            <person name="Huang J."/>
            <person name="Zhao X.-W."/>
            <person name="Ke S."/>
            <person name="Chen Y.-Y."/>
            <person name="Wu W.-L."/>
            <person name="Hsu J.-L."/>
            <person name="Lin Y.-F."/>
            <person name="Huang M.-D."/>
            <person name="Li C.-Y."/>
            <person name="Huang L."/>
            <person name="Wang Z.-W."/>
            <person name="Zhao X."/>
            <person name="Zhong W.-Y."/>
            <person name="Peng D.-H."/>
            <person name="Ahmad S."/>
            <person name="Lan S."/>
            <person name="Zhang J.-S."/>
            <person name="Tsai W.-C."/>
            <person name="Van De Peer Y."/>
            <person name="Liu Z.-J."/>
        </authorList>
    </citation>
    <scope>NUCLEOTIDE SEQUENCE</scope>
    <source>
        <strain evidence="3">CP</strain>
        <tissue evidence="3">Leaves</tissue>
    </source>
</reference>
<dbReference type="PANTHER" id="PTHR31676">
    <property type="entry name" value="T31J12.3 PROTEIN-RELATED"/>
    <property type="match status" value="1"/>
</dbReference>
<dbReference type="Pfam" id="PF04398">
    <property type="entry name" value="DUF538"/>
    <property type="match status" value="1"/>
</dbReference>
<dbReference type="InterPro" id="IPR007493">
    <property type="entry name" value="DUF538"/>
</dbReference>
<protein>
    <submittedName>
        <fullName evidence="3">Uncharacterized protein</fullName>
    </submittedName>
</protein>
<dbReference type="Gene3D" id="2.30.240.10">
    <property type="entry name" value="At5g01610-like"/>
    <property type="match status" value="1"/>
</dbReference>
<dbReference type="InterPro" id="IPR036758">
    <property type="entry name" value="At5g01610-like"/>
</dbReference>
<dbReference type="AlphaFoldDB" id="A0AAV9F048"/>
<organism evidence="3 4">
    <name type="scientific">Acorus calamus</name>
    <name type="common">Sweet flag</name>
    <dbReference type="NCBI Taxonomy" id="4465"/>
    <lineage>
        <taxon>Eukaryota</taxon>
        <taxon>Viridiplantae</taxon>
        <taxon>Streptophyta</taxon>
        <taxon>Embryophyta</taxon>
        <taxon>Tracheophyta</taxon>
        <taxon>Spermatophyta</taxon>
        <taxon>Magnoliopsida</taxon>
        <taxon>Liliopsida</taxon>
        <taxon>Acoraceae</taxon>
        <taxon>Acorus</taxon>
    </lineage>
</organism>
<feature type="compositionally biased region" description="Low complexity" evidence="1">
    <location>
        <begin position="98"/>
        <end position="143"/>
    </location>
</feature>
<dbReference type="Proteomes" id="UP001180020">
    <property type="component" value="Unassembled WGS sequence"/>
</dbReference>
<dbReference type="EMBL" id="JAUJYO010000004">
    <property type="protein sequence ID" value="KAK1319045.1"/>
    <property type="molecule type" value="Genomic_DNA"/>
</dbReference>